<dbReference type="GO" id="GO:0004197">
    <property type="term" value="F:cysteine-type endopeptidase activity"/>
    <property type="evidence" value="ECO:0007669"/>
    <property type="project" value="InterPro"/>
</dbReference>
<evidence type="ECO:0000313" key="2">
    <source>
        <dbReference type="EMBL" id="GAH83121.1"/>
    </source>
</evidence>
<accession>X1IL30</accession>
<proteinExistence type="predicted"/>
<dbReference type="AlphaFoldDB" id="X1IL30"/>
<comment type="caution">
    <text evidence="2">The sequence shown here is derived from an EMBL/GenBank/DDBJ whole genome shotgun (WGS) entry which is preliminary data.</text>
</comment>
<feature type="non-terminal residue" evidence="2">
    <location>
        <position position="254"/>
    </location>
</feature>
<reference evidence="2" key="1">
    <citation type="journal article" date="2014" name="Front. Microbiol.">
        <title>High frequency of phylogenetically diverse reductive dehalogenase-homologous genes in deep subseafloor sedimentary metagenomes.</title>
        <authorList>
            <person name="Kawai M."/>
            <person name="Futagami T."/>
            <person name="Toyoda A."/>
            <person name="Takaki Y."/>
            <person name="Nishi S."/>
            <person name="Hori S."/>
            <person name="Arai W."/>
            <person name="Tsubouchi T."/>
            <person name="Morono Y."/>
            <person name="Uchiyama I."/>
            <person name="Ito T."/>
            <person name="Fujiyama A."/>
            <person name="Inagaki F."/>
            <person name="Takami H."/>
        </authorList>
    </citation>
    <scope>NUCLEOTIDE SEQUENCE</scope>
    <source>
        <strain evidence="2">Expedition CK06-06</strain>
    </source>
</reference>
<dbReference type="EMBL" id="BARU01035670">
    <property type="protein sequence ID" value="GAH83121.1"/>
    <property type="molecule type" value="Genomic_DNA"/>
</dbReference>
<protein>
    <recommendedName>
        <fullName evidence="1">Peptidase C14 caspase domain-containing protein</fullName>
    </recommendedName>
</protein>
<feature type="domain" description="Peptidase C14 caspase" evidence="1">
    <location>
        <begin position="78"/>
        <end position="246"/>
    </location>
</feature>
<gene>
    <name evidence="2" type="ORF">S03H2_55789</name>
</gene>
<dbReference type="Pfam" id="PF00656">
    <property type="entry name" value="Peptidase_C14"/>
    <property type="match status" value="1"/>
</dbReference>
<dbReference type="SUPFAM" id="SSF52129">
    <property type="entry name" value="Caspase-like"/>
    <property type="match status" value="1"/>
</dbReference>
<name>X1IL30_9ZZZZ</name>
<dbReference type="GO" id="GO:0006508">
    <property type="term" value="P:proteolysis"/>
    <property type="evidence" value="ECO:0007669"/>
    <property type="project" value="InterPro"/>
</dbReference>
<sequence length="254" mass="28240">FILIILIAVFNLILSSRVSTIPVNEGRSQNGVTYRFLCVGVGEYIRYRSGVDFGEAPPYDLIYRVLSKWKFGPEKFGFSKIDYMSDFEATKNNILQGIASTFSGADDDDVSYFYFGGHGGKYGSIYYICPTDMTSSLDSKISVNELEEALGVIPGTKVVIIDSCNSGGFIGKGEDKDEFSDKALKAFNEDIIKIFSSEQNGENRERDLFTADCYKVLTSCSYDQISETFCSFEGNTIGVFTVALLEGCGYYDYF</sequence>
<dbReference type="InterPro" id="IPR011600">
    <property type="entry name" value="Pept_C14_caspase"/>
</dbReference>
<organism evidence="2">
    <name type="scientific">marine sediment metagenome</name>
    <dbReference type="NCBI Taxonomy" id="412755"/>
    <lineage>
        <taxon>unclassified sequences</taxon>
        <taxon>metagenomes</taxon>
        <taxon>ecological metagenomes</taxon>
    </lineage>
</organism>
<feature type="non-terminal residue" evidence="2">
    <location>
        <position position="1"/>
    </location>
</feature>
<evidence type="ECO:0000259" key="1">
    <source>
        <dbReference type="Pfam" id="PF00656"/>
    </source>
</evidence>
<dbReference type="Gene3D" id="3.40.50.1460">
    <property type="match status" value="1"/>
</dbReference>
<dbReference type="InterPro" id="IPR029030">
    <property type="entry name" value="Caspase-like_dom_sf"/>
</dbReference>